<feature type="region of interest" description="Disordered" evidence="4">
    <location>
        <begin position="1439"/>
        <end position="1464"/>
    </location>
</feature>
<dbReference type="PANTHER" id="PTHR45911">
    <property type="entry name" value="C2 DOMAIN-CONTAINING PROTEIN"/>
    <property type="match status" value="1"/>
</dbReference>
<evidence type="ECO:0000256" key="2">
    <source>
        <dbReference type="ARBA" id="ARBA00022837"/>
    </source>
</evidence>
<feature type="region of interest" description="Disordered" evidence="4">
    <location>
        <begin position="951"/>
        <end position="974"/>
    </location>
</feature>
<evidence type="ECO:0000313" key="7">
    <source>
        <dbReference type="EMBL" id="KAE9140826.1"/>
    </source>
</evidence>
<feature type="compositionally biased region" description="Basic and acidic residues" evidence="4">
    <location>
        <begin position="959"/>
        <end position="971"/>
    </location>
</feature>
<feature type="coiled-coil region" evidence="3">
    <location>
        <begin position="5068"/>
        <end position="5095"/>
    </location>
</feature>
<feature type="domain" description="C2" evidence="6">
    <location>
        <begin position="313"/>
        <end position="442"/>
    </location>
</feature>
<name>A0A6G0M411_9STRA</name>
<evidence type="ECO:0000313" key="8">
    <source>
        <dbReference type="Proteomes" id="UP000488956"/>
    </source>
</evidence>
<dbReference type="SUPFAM" id="SSF49562">
    <property type="entry name" value="C2 domain (Calcium/lipid-binding domain, CaLB)"/>
    <property type="match status" value="4"/>
</dbReference>
<feature type="region of interest" description="Disordered" evidence="4">
    <location>
        <begin position="4432"/>
        <end position="4484"/>
    </location>
</feature>
<gene>
    <name evidence="7" type="ORF">PF010_g61</name>
</gene>
<dbReference type="PROSITE" id="PS50004">
    <property type="entry name" value="C2"/>
    <property type="match status" value="4"/>
</dbReference>
<dbReference type="EMBL" id="QXFX01000001">
    <property type="protein sequence ID" value="KAE9140826.1"/>
    <property type="molecule type" value="Genomic_DNA"/>
</dbReference>
<accession>A0A6G0M411</accession>
<protein>
    <submittedName>
        <fullName evidence="7">Uncharacterized protein</fullName>
    </submittedName>
</protein>
<dbReference type="Gene3D" id="2.60.40.150">
    <property type="entry name" value="C2 domain"/>
    <property type="match status" value="4"/>
</dbReference>
<evidence type="ECO:0000256" key="4">
    <source>
        <dbReference type="SAM" id="MobiDB-lite"/>
    </source>
</evidence>
<dbReference type="InterPro" id="IPR000008">
    <property type="entry name" value="C2_dom"/>
</dbReference>
<proteinExistence type="predicted"/>
<evidence type="ECO:0000259" key="5">
    <source>
        <dbReference type="PROSITE" id="PS50003"/>
    </source>
</evidence>
<evidence type="ECO:0000259" key="6">
    <source>
        <dbReference type="PROSITE" id="PS50004"/>
    </source>
</evidence>
<dbReference type="InterPro" id="IPR035892">
    <property type="entry name" value="C2_domain_sf"/>
</dbReference>
<feature type="region of interest" description="Disordered" evidence="4">
    <location>
        <begin position="5238"/>
        <end position="5281"/>
    </location>
</feature>
<feature type="compositionally biased region" description="Basic and acidic residues" evidence="4">
    <location>
        <begin position="1320"/>
        <end position="1347"/>
    </location>
</feature>
<dbReference type="Pfam" id="PF00168">
    <property type="entry name" value="C2"/>
    <property type="match status" value="5"/>
</dbReference>
<sequence length="5381" mass="608184">MSDQRYIKEGWLMKRSRSGRVVTNWRRRYFRLTRTELLYYKSPLDPAPRRRYELTLDSNVLRTNDQGYSLCIEFQPAPGQPSFFMQAENDVEKDEWLTAIYNAYRRTADVAQQQTPAPEMPKAEAAPSAVPTPPQPPPPPAPPARILLDVTIEEARKLKAADFNGKSDPYCIVKLVGKDGQIIDIEEKRTHVKTSTLEPEWGEHFQIGRVVDLNSVKAVRFDLWDHDTFKRHDSLGSVQVPFSRFKVSPASMAQSSPIDDWFRVEPPKKTGFSSSPRRNDTREKEHVVKDWGELRVRMSISGPNLVNFFLSTELEFVPTSPVATVSNEHTDNRLEVTVIAARDLISADVNNSSDPYCELTLLDDHGKPIPGEYATTAVMHRTRNPAWANEHHVFGLICHIEKAASLKVRIIDYDKANRNDPLGFVLIGLDQLSAHRWTEWHVLQPEEGMSVRENLGQIQLQLWLIGERRGEHVRRLKIHRELNMKAHNQSIEQLEYENAQFQLHDAACKLDGARIPCAVIDYQARDPRFYGINGCIHYLNTQIARAHQEKTSSDEGFQARAGLEGQALLEVTVVQASDLRLNQNQSTDPGSTPTPYAVIEIDPSLCIEECKRTSAPLSPQKSKRIAAAAAEARNARFSKRTQAEVSLHRAKLVKNEMRSEKSININPDKPVLKVEILTGHGLSPADLNGYSDPYCTLSITDRTTGKDIETEKKRTAVISKTLNPVWAHENFIFGNNVPLSEARSLLIHIKDHNNIGRSTPLGRVEIPLYDLCRASADVTSISSKEVVKRYELQPEPWMKKHAKHLGELCIKTEMVGNATVLAELMQRVSNISMEKSLSILSFSEANIQSEVSMDMGMSAAEFDGTELEDETTETIQRGAPIRTSTSRVLSKNTDKNTDKNIGKNTATWRKEKFSFSLSYPGIFSDAKYPSIETQLLQLRIHEARNLVFSDAAGNPTSRDSLKPDAELSSESHHKKLRRAQDAANIFFTVIPVRGDGTLEDAERVQSLTVYDSRDPSWPKEKFVFGKIKDISNVSYLSLHLYGRDVQNDEQVVLSKLLPDEEKTLDEIPKKTLKRYQVHKLSPAGVIDDDDFEILQYDQRVLAFRGGEDGGRFYPARVQKYIPFPRDEYEVHFEDKIDTINELRNLYSFDVEGVVQAVRNDGRVDVVIENELSGSELGGNVNLKDSSRYTVMPTQLTPLEKGLTDEVKMVMARRFDIKEEEKKRWTKLQHTFSGIAIDISSVSNLLMPVYDDNGNLVKLKPLDESSEPTCRLTLLGNPGQLEHNLCYLSDHGELFAAKAIAVSSKRTWEEKSPLEATVESQTERTTEPTDDETSTKDEETATTKREAGNDEALSEGHVASECQEPKHEENNTSQVNDLILFEKNPLVLGVCSSKPGGCKECNADDTDSDQIDTIQADMGSRVLKMASSILIRVNAKMEVTSQDATNKAKSKSPKSNKGVKPEPEEKTFVEHTIGYAKVDLASLELGQKELRLEIVPVFDASGKSQQNAATHNVPYHTSLGSLFVDITTQIDTALPQQTLPTVTNAEEKEPRLWDRELSSWYKHQLKTEPSSIYTRGATWIERRQLLRSSLTPLGNAQIDALHTILVVIMKRIVDILREIRLFEQFEMLSTDEMRKCRLIHTVNADPNSGYIGRTFEKLSTAARREIVVGLENELLDLSGVEHECNDPKLDISREEWVQIRTKRQQLLRDKGDFFMSDQTSTSIVSVPRSFTGKGIVAWILRKPSVLWSDEWKKYSKDPACASVRLGWGAQDKVRGVGALHEPIEEVDAVQWMSALCAAGFVENVTPGIVALADLGKRQVLMENKADRFYRLREVDMLIEKLPREKSLFPLDLVQEIDCYCPPMPNPLKKETGKDSNDTVKLSEIYRKKLTEHCDGFLGMHSMISDLLFSVKGWTSRKPSVSEKPDERAAAKTEDTSKVVEKIMWNWKYCLFIPSRKQLYMYEKETSTYPMAFIDMASAACKVAYNVTPDAKGGRLDITNPTVYKRKPDSQDYVPATAEALDEMARLREKGEKVIELKTLNTQKWIHALAQAGVCVDMIPGQRVLMKRLNPVVLQQKCNKHATRFKPNDLEGSFHRLLNRLFGHDKEMSHQDHERERRDQRAQLRSELKKAGAEGEVVMAYYGKGKQLKSKPKYSGNFRNGSLYSARILRIRTPFTEEDYMLKTKYDMKNKEEVPDDLVKLLAKYNVTDRTSWKNLPKSQRDMFLLYDVEYSHANERIVEVGLMREHIRTNEGDLDPDKVRDKCTDLNIMFKAIDLENCVSRMLKHRYHHKPLGVLNIPVTMISPHRTIDAWYPLGPANDMLQKTRLGQIRVELKRVQKREIKRSAKIIEAVESEISSQSVQEGNSSKTQKKPIPFAVGREPSFVKVSILEGRSLRVADFLTSDPFVEIVLLGNDDSKEHDTGLKTDIKMRTLNPKWENQEFLLGKTEKTKLSDKTGVLLRVMDYDATSANDPLGCATIEFQRSETGYIRGITLRHADTSGNNVMEELKLDEDNRAVIEAMLLPYAGQRSSKKKMPGPDGLLGKLRVLVEIVRNENYADPNIKLLETSYSAEIAIKKADPLGQLGEYSCYFQPHGEGGLRIQYVPASEDLGLGNPYKLKDLLQPAAPTARAEAENVQLPREAYKILGRTYDLAKVDYITVRLVSDSTGRVFEGQLGKLDRKSGRKTDGKAEKKLKFSLKNPLQYASFRDETIVLIDQEDSKQKVTLTFDLNLIGILRADRVRRILADTFRMAGLTFDSRTFNSGRYNPNVAKDAHTFLWDMCRANVSSGDNVSEEVLAQELLTQVRVMSQASKLHWKITPQLLAYVFEIVFSGGERDRLSYADAVALDDVLNRWSRILSHVNEAKDYMTGNLHGMKTPRLLEALFMECEWTGFDFSSLKEADSSPKSGVSNILNSGHSVDEKMSPIRVEDRVTARLSFLKHAGLLVDVRLRNNDVVAAMIVKEYGGDRYGIKLVGANSKDAVFVCAHGNDEHHEPSQEIKRGRLARFKQKSETQNPENPYLLEYLDNQDPHEEELASEPMDAATALVEGAILMRQLQREDYVEVSQGVMESKADTNNQSRLAKVLYNHGNARYDIMYIDGRRPMEEKSVTRRRLTSKTDDTLYDGKVISAYYPSAVSDDSRPSVRYNVLLENGELVEHLVRSQLRVCDELFVADTAFLGATFSSSLQCRDPSAPTDKADDLWWGSEKVLAVYAILPSPVKSIQARDPTTNSLIQGFLTEKNEKQSGFLGQYHGFVKGENLDKDEAKQLDLVYTAACKRRNCNSVSKPTPQFEKKNCFCLIVAPPPLVQVDGFVRLSSSSESEALFKDLVLATLNKTPGSVVPLCQRLLREECSANLKSVSKECCVVIERVKVEFCSAPAHNVVFDFKSIGMPLADSSTSHKDLSAVSMADAFIDITFRHTVPCDNQDSISDALAAAYEDASTICKRLQNVTTLTLDGDTESSESVVVDKASWTLATSGKPTMSLPVAFTNSNRRRDLVPKVSLAPREDIRVQVCDSDNRVHELHFRMRDVLEEANVRRTVTPFIKAKVDSDTEALNNGLTSRCSVKFKKTGKKEYEDAVDVPMADLKFDMLSIEVLEASNMVLKENAGTDGLIVEVYLVSSDFRKHMATEKNVFTPFGVKVSSSGVILPEEGKKIYPQETAFLLTLATKANLKLERMPAVWRANKQKSLNTIKQEDHPSVDFKYPVVDLDRVSEVKLIIRDKKTQAKVGAVTIPMNTIGDKIKRQDEPILRLNQEGSEQKRVVGTISLTIARIKKIAKKSQEVYGRQLKSSMDFWSICPKELLKTTLQDRENKLACSFLAAGPPVSGGGKIVLKQPLEMETQLQKISQARCILRTLDLMYSTLPSNSVTATVPTRATTSSSDLASRAVDQLRHSVQQTKLFVKETAHDLGLGDYTTERRLPWSLDAIVDESKQTRHDVVVVEANVGTCTLRVRENVQKLHEVFMRRYIPRLDELYVLDSQGDQANIAKGERLLSFFDNEVDELEYDDQQIRHRLYQRIRLAKLAQVLDMIMRASLRVKVMDEDRNNVDVYLGTACIPLIDLLDQHPRDDVYQLLFLPTTNLRGTAYATQSLVGVGRGKVRLHLHLKLSESSFFEQANNVYKVWKAKYIAQHEAARRRIHDAVVPAQLRRWMIMKGYLDELTMQSKGKLHWERTPVLLSLVWDIFFLQESSPAHSKEKSVGVDELEYTQKVTQMADEYRDVVMKVHDRWVNLQPELDELLNIQAAELIHAQRTPEVLDDIEREIEGLDVGLSTAWHQVKQKWLVLLNALEELASMQERKLNLTRAPVLLKIVENRCSKGLNIRHSEAVSNIQSRWMAITQLNGPLSELRLMEKKGLHWRRTHELLLLLDEQCEGFADVDARALDTVQNRWEQVQEWLDEVVQMQQQHTIDCEHTPFILEKMHLWIPVRMRRQDEVNKAEKRSNSAGLIPPSPKNRDDTSGRSRGLYQQSSSSRLSSEGSFRTEGGVDDNGQLEGMIEWYAIEEAKLELERIPYHRIATEAEKKNWLPYSRDGKDTRLLIAQEEMVFTPANVRFALEERGVIPTTSNFDPTNTDTAANIKAKSEAWVSPTLADPKSGSQSVALPIAVKNEITELEQLLEKHRDGDQQAFSLPNPERVAELYEAIESLGKMDLLWNVDHVVSKNRELAVPESYKLLLREMTIRQIPTTEVENLVKSLAFTMQKEVLIEKGITVPMTANPTTLLQIMDRYQIKEVTLPKDTGSIQTYLQERGMDRKGDPVMLRGIRIGTQATGAASILTSSGAASSTKAINTGLGIIDTQIELLRKTLLIEALRKRNSLVRTFPGKSRVLDDENERTNADVFAAAVEYAEVDMSGDYLTLVERFQRQLVHESYTRRLAEYAALDRCVRALLGKNRDEVITKEEIAMELHNVNKKVVGANYRLPPEAFTEDELKRAASAGRIRTPSDEILARCPKGNNASAMAHYTAISYAANVFQEMTSFRSRVVPTKNSLADTFPFDDCSSLDGFDTSALSIKRKLSAAHRQRLVWSSAAFTLRNRWLQCGLGWCDRIFGEGVGVKVLLDRLLLFEAANKMHMVKTEMLLREVRDKCSRLREREREAQAKLEERYQFNLELLEQLVTHAERCMNNRKLHSEDTPVLLHKIEQNCVVPSGLNERHREAYHTVATHWLPQQQHLSELMKMHREGTFSISRTPELLGKMKYHTEGKAGSEELNEEKVAASAQRVAPELQATFVDRKLNEVRLGQRKEPSSLNLDLSEDEDVTNQSVEDSAWKELSHSKRVAQPLSPHEKQTSWKLVKNAVAANAAFSASSPRKGKADDLKVEIGAKVATQSASPRRKFSLSEELKELLRSPTQWLTGSGFQDETIAAELYFPKEVVLETSGASLTGPTL</sequence>
<dbReference type="SMART" id="SM00239">
    <property type="entry name" value="C2"/>
    <property type="match status" value="5"/>
</dbReference>
<feature type="region of interest" description="Disordered" evidence="4">
    <location>
        <begin position="1305"/>
        <end position="1372"/>
    </location>
</feature>
<dbReference type="Proteomes" id="UP000488956">
    <property type="component" value="Unassembled WGS sequence"/>
</dbReference>
<dbReference type="CDD" id="cd00030">
    <property type="entry name" value="C2"/>
    <property type="match status" value="4"/>
</dbReference>
<feature type="domain" description="C2" evidence="6">
    <location>
        <begin position="2360"/>
        <end position="2494"/>
    </location>
</feature>
<dbReference type="FunFam" id="2.60.40.150:FF:000527">
    <property type="entry name" value="Uncharacterized protein"/>
    <property type="match status" value="1"/>
</dbReference>
<feature type="region of interest" description="Disordered" evidence="4">
    <location>
        <begin position="110"/>
        <end position="145"/>
    </location>
</feature>
<dbReference type="Gene3D" id="2.30.29.30">
    <property type="entry name" value="Pleckstrin-homology domain (PH domain)/Phosphotyrosine-binding domain (PTB)"/>
    <property type="match status" value="1"/>
</dbReference>
<dbReference type="PROSITE" id="PS50003">
    <property type="entry name" value="PH_DOMAIN"/>
    <property type="match status" value="1"/>
</dbReference>
<evidence type="ECO:0000256" key="3">
    <source>
        <dbReference type="SAM" id="Coils"/>
    </source>
</evidence>
<dbReference type="InterPro" id="IPR011993">
    <property type="entry name" value="PH-like_dom_sf"/>
</dbReference>
<evidence type="ECO:0000256" key="1">
    <source>
        <dbReference type="ARBA" id="ARBA00022723"/>
    </source>
</evidence>
<dbReference type="InterPro" id="IPR001849">
    <property type="entry name" value="PH_domain"/>
</dbReference>
<keyword evidence="1" id="KW-0479">Metal-binding</keyword>
<dbReference type="GO" id="GO:0005509">
    <property type="term" value="F:calcium ion binding"/>
    <property type="evidence" value="ECO:0007669"/>
    <property type="project" value="TreeGrafter"/>
</dbReference>
<dbReference type="SMART" id="SM00233">
    <property type="entry name" value="PH"/>
    <property type="match status" value="1"/>
</dbReference>
<organism evidence="7 8">
    <name type="scientific">Phytophthora fragariae</name>
    <dbReference type="NCBI Taxonomy" id="53985"/>
    <lineage>
        <taxon>Eukaryota</taxon>
        <taxon>Sar</taxon>
        <taxon>Stramenopiles</taxon>
        <taxon>Oomycota</taxon>
        <taxon>Peronosporomycetes</taxon>
        <taxon>Peronosporales</taxon>
        <taxon>Peronosporaceae</taxon>
        <taxon>Phytophthora</taxon>
    </lineage>
</organism>
<feature type="domain" description="PH" evidence="5">
    <location>
        <begin position="5"/>
        <end position="105"/>
    </location>
</feature>
<feature type="domain" description="C2" evidence="6">
    <location>
        <begin position="127"/>
        <end position="262"/>
    </location>
</feature>
<dbReference type="PANTHER" id="PTHR45911:SF4">
    <property type="entry name" value="MULTIPLE C2 AND TRANSMEMBRANE DOMAIN-CONTAINING PROTEIN"/>
    <property type="match status" value="1"/>
</dbReference>
<dbReference type="SUPFAM" id="SSF50729">
    <property type="entry name" value="PH domain-like"/>
    <property type="match status" value="1"/>
</dbReference>
<comment type="caution">
    <text evidence="7">The sequence shown here is derived from an EMBL/GenBank/DDBJ whole genome shotgun (WGS) entry which is preliminary data.</text>
</comment>
<keyword evidence="3" id="KW-0175">Coiled coil</keyword>
<dbReference type="GO" id="GO:0016020">
    <property type="term" value="C:membrane"/>
    <property type="evidence" value="ECO:0007669"/>
    <property type="project" value="TreeGrafter"/>
</dbReference>
<feature type="compositionally biased region" description="Low complexity" evidence="4">
    <location>
        <begin position="4458"/>
        <end position="4476"/>
    </location>
</feature>
<keyword evidence="2" id="KW-0106">Calcium</keyword>
<reference evidence="7 8" key="1">
    <citation type="submission" date="2018-09" db="EMBL/GenBank/DDBJ databases">
        <title>Genomic investigation of the strawberry pathogen Phytophthora fragariae indicates pathogenicity is determined by transcriptional variation in three key races.</title>
        <authorList>
            <person name="Adams T.M."/>
            <person name="Armitage A.D."/>
            <person name="Sobczyk M.K."/>
            <person name="Bates H.J."/>
            <person name="Dunwell J.M."/>
            <person name="Nellist C.F."/>
            <person name="Harrison R.J."/>
        </authorList>
    </citation>
    <scope>NUCLEOTIDE SEQUENCE [LARGE SCALE GENOMIC DNA]</scope>
    <source>
        <strain evidence="7 8">ONT-3</strain>
    </source>
</reference>
<feature type="compositionally biased region" description="Pro residues" evidence="4">
    <location>
        <begin position="130"/>
        <end position="143"/>
    </location>
</feature>
<dbReference type="Pfam" id="PF00169">
    <property type="entry name" value="PH"/>
    <property type="match status" value="1"/>
</dbReference>
<feature type="domain" description="C2" evidence="6">
    <location>
        <begin position="653"/>
        <end position="782"/>
    </location>
</feature>